<feature type="compositionally biased region" description="Polar residues" evidence="5">
    <location>
        <begin position="20"/>
        <end position="43"/>
    </location>
</feature>
<dbReference type="OrthoDB" id="342281at2759"/>
<gene>
    <name evidence="8" type="ORF">BJ878DRAFT_498694</name>
</gene>
<keyword evidence="3 6" id="KW-1133">Transmembrane helix</keyword>
<dbReference type="InterPro" id="IPR045119">
    <property type="entry name" value="SUN1-5"/>
</dbReference>
<feature type="transmembrane region" description="Helical" evidence="6">
    <location>
        <begin position="154"/>
        <end position="177"/>
    </location>
</feature>
<dbReference type="Proteomes" id="UP000887226">
    <property type="component" value="Unassembled WGS sequence"/>
</dbReference>
<feature type="region of interest" description="Disordered" evidence="5">
    <location>
        <begin position="99"/>
        <end position="123"/>
    </location>
</feature>
<dbReference type="PROSITE" id="PS51469">
    <property type="entry name" value="SUN"/>
    <property type="match status" value="1"/>
</dbReference>
<proteinExistence type="predicted"/>
<dbReference type="AlphaFoldDB" id="A0A9P7Z5N4"/>
<keyword evidence="2 6" id="KW-0812">Transmembrane</keyword>
<evidence type="ECO:0000256" key="1">
    <source>
        <dbReference type="ARBA" id="ARBA00004370"/>
    </source>
</evidence>
<organism evidence="8 9">
    <name type="scientific">Calycina marina</name>
    <dbReference type="NCBI Taxonomy" id="1763456"/>
    <lineage>
        <taxon>Eukaryota</taxon>
        <taxon>Fungi</taxon>
        <taxon>Dikarya</taxon>
        <taxon>Ascomycota</taxon>
        <taxon>Pezizomycotina</taxon>
        <taxon>Leotiomycetes</taxon>
        <taxon>Helotiales</taxon>
        <taxon>Pezizellaceae</taxon>
        <taxon>Calycina</taxon>
    </lineage>
</organism>
<feature type="compositionally biased region" description="Polar residues" evidence="5">
    <location>
        <begin position="1"/>
        <end position="12"/>
    </location>
</feature>
<keyword evidence="4 6" id="KW-0472">Membrane</keyword>
<evidence type="ECO:0000256" key="6">
    <source>
        <dbReference type="SAM" id="Phobius"/>
    </source>
</evidence>
<keyword evidence="9" id="KW-1185">Reference proteome</keyword>
<evidence type="ECO:0000256" key="2">
    <source>
        <dbReference type="ARBA" id="ARBA00022692"/>
    </source>
</evidence>
<evidence type="ECO:0000313" key="8">
    <source>
        <dbReference type="EMBL" id="KAG9246064.1"/>
    </source>
</evidence>
<dbReference type="PANTHER" id="PTHR12911">
    <property type="entry name" value="SAD1/UNC-84-LIKE PROTEIN-RELATED"/>
    <property type="match status" value="1"/>
</dbReference>
<evidence type="ECO:0000256" key="4">
    <source>
        <dbReference type="ARBA" id="ARBA00023136"/>
    </source>
</evidence>
<name>A0A9P7Z5N4_9HELO</name>
<accession>A0A9P7Z5N4</accession>
<feature type="domain" description="SUN" evidence="7">
    <location>
        <begin position="420"/>
        <end position="625"/>
    </location>
</feature>
<sequence length="627" mass="70351">MQATNKEISLSPCSIVPHQSKPSFSIQPNRSLSRMPTSDTSKMSTRRSARRQPTPIASDVSKQKRASARASGAYGTNSTMAPPPMDTSYRAEESYAANARIGSSSPQSPSHRSRSNTPEREQEQLEMILENSKIEDPLMPIPPQRLARDWKQRIFPWLPYIVTPLGVLGVLVLLHFATPYISSMKNDTFLDLGPINAGLGHLDHRIRKLESIKHLDEDTVTTLQDILPDTVVCRKDKYGVLQLPDDLWQAIQHKLRSDPIYVGDLEDDSSSTTGLTKRQVSRIAQDVSEKMVKSSGKVWIQFLEDNKKRIMQMSSGYNSETLKKAEVIAKLDEAWKKSKTAQESLEIQVNDMSDFLHDLSKTTAHLSATSATKDEIRSVVTKEVRRLISTQQLEALAKAMGKQITDSGLDQINYFGPNLGARILPYLTSPTWIFPSQRVWSFQKTIMKWTSGALPKPNDPEEALRAWNEYGECWCAPSQTPYGKHAGQGPSLGVLMTLPVVPEQLVIEHVSPSSNLEPGSTPREMELWAEIEDEAARNQAIRQSKHFFGGKMKAAPTFNKNFVRLGIWTYDANLLSAQVFPLQVQLKDIRNASTKKVIVRANNNWGGDAVPYTCFYRVRLNGDYLKQ</sequence>
<evidence type="ECO:0000256" key="5">
    <source>
        <dbReference type="SAM" id="MobiDB-lite"/>
    </source>
</evidence>
<comment type="subcellular location">
    <subcellularLocation>
        <location evidence="1">Membrane</location>
    </subcellularLocation>
</comment>
<protein>
    <recommendedName>
        <fullName evidence="7">SUN domain-containing protein</fullName>
    </recommendedName>
</protein>
<dbReference type="GO" id="GO:0034993">
    <property type="term" value="C:meiotic nuclear membrane microtubule tethering complex"/>
    <property type="evidence" value="ECO:0007669"/>
    <property type="project" value="TreeGrafter"/>
</dbReference>
<comment type="caution">
    <text evidence="8">The sequence shown here is derived from an EMBL/GenBank/DDBJ whole genome shotgun (WGS) entry which is preliminary data.</text>
</comment>
<evidence type="ECO:0000256" key="3">
    <source>
        <dbReference type="ARBA" id="ARBA00022989"/>
    </source>
</evidence>
<reference evidence="8" key="1">
    <citation type="journal article" date="2021" name="IMA Fungus">
        <title>Genomic characterization of three marine fungi, including Emericellopsis atlantica sp. nov. with signatures of a generalist lifestyle and marine biomass degradation.</title>
        <authorList>
            <person name="Hagestad O.C."/>
            <person name="Hou L."/>
            <person name="Andersen J.H."/>
            <person name="Hansen E.H."/>
            <person name="Altermark B."/>
            <person name="Li C."/>
            <person name="Kuhnert E."/>
            <person name="Cox R.J."/>
            <person name="Crous P.W."/>
            <person name="Spatafora J.W."/>
            <person name="Lail K."/>
            <person name="Amirebrahimi M."/>
            <person name="Lipzen A."/>
            <person name="Pangilinan J."/>
            <person name="Andreopoulos W."/>
            <person name="Hayes R.D."/>
            <person name="Ng V."/>
            <person name="Grigoriev I.V."/>
            <person name="Jackson S.A."/>
            <person name="Sutton T.D.S."/>
            <person name="Dobson A.D.W."/>
            <person name="Rama T."/>
        </authorList>
    </citation>
    <scope>NUCLEOTIDE SEQUENCE</scope>
    <source>
        <strain evidence="8">TRa3180A</strain>
    </source>
</reference>
<dbReference type="InterPro" id="IPR012919">
    <property type="entry name" value="SUN_dom"/>
</dbReference>
<dbReference type="GO" id="GO:0043495">
    <property type="term" value="F:protein-membrane adaptor activity"/>
    <property type="evidence" value="ECO:0007669"/>
    <property type="project" value="TreeGrafter"/>
</dbReference>
<evidence type="ECO:0000259" key="7">
    <source>
        <dbReference type="PROSITE" id="PS51469"/>
    </source>
</evidence>
<dbReference type="Gene3D" id="2.60.120.260">
    <property type="entry name" value="Galactose-binding domain-like"/>
    <property type="match status" value="1"/>
</dbReference>
<evidence type="ECO:0000313" key="9">
    <source>
        <dbReference type="Proteomes" id="UP000887226"/>
    </source>
</evidence>
<feature type="region of interest" description="Disordered" evidence="5">
    <location>
        <begin position="1"/>
        <end position="87"/>
    </location>
</feature>
<dbReference type="PANTHER" id="PTHR12911:SF8">
    <property type="entry name" value="KLAROID PROTEIN-RELATED"/>
    <property type="match status" value="1"/>
</dbReference>
<dbReference type="EMBL" id="MU253819">
    <property type="protein sequence ID" value="KAG9246064.1"/>
    <property type="molecule type" value="Genomic_DNA"/>
</dbReference>